<reference evidence="1 2" key="3">
    <citation type="journal article" date="2010" name="Sequencing">
        <title>Complete Genome Sequence of Rothia mucilaginosa DY-18: A Clinical Isolate with Dense Meshwork-Like Structures from a Persistent Apical Periodontitis Lesion.</title>
        <authorList>
            <person name="Yamane K."/>
            <person name="Nambu T."/>
            <person name="Yamanaka T."/>
            <person name="Mashimo C."/>
            <person name="Sugimori C."/>
            <person name="Leung K.-P."/>
            <person name="Fukushima H."/>
        </authorList>
    </citation>
    <scope>NUCLEOTIDE SEQUENCE [LARGE SCALE GENOMIC DNA]</scope>
    <source>
        <strain evidence="1 2">DY-18</strain>
    </source>
</reference>
<dbReference type="Proteomes" id="UP000001883">
    <property type="component" value="Chromosome"/>
</dbReference>
<keyword evidence="2" id="KW-1185">Reference proteome</keyword>
<evidence type="ECO:0000313" key="1">
    <source>
        <dbReference type="EMBL" id="BAI64623.1"/>
    </source>
</evidence>
<sequence length="973" mass="101359">MLLQLGVSVHVEQVVLSECLRGNVCCNLAALCQHLQGADNNRLCIDVEEATCTRAGVCEAEAVSTQGCEVVRNELADLVGNIRSEVGGRDDRASSASQLLGHVRNASGLVRVQQSLFLSGNTVAAQLGPRGDRPDVCGDAPVLSQQLLSLLSPRNSNAGCQQLCLGAGGQRGLANLVDTLDDALNVNVCRLSRLVNRLVVHGQVVHDVVVFVLGTVHLLDTALHDVSDLVAVSRVVDLERRVGGRQNRGVAIVVLQTLTGQGGTTCGCTDDEAAAQLVGSSPEAVASALEAEHRVEDVNRDHRLAVGVVGGAQCDERSGCACLVNTHVNDLALGGLGVGEHELVVNGHVVLTVGVVQLSRGEEGVHTEGTCLIGGDGSDTVTEALHAHEVLHQADERHGGSSGLLAGALLGLCVDLGLGQDNLRLGVCTAGDVTAEFLTACVHVLQCRVACLGHVVRRVVQILLQLLVGDGDVQVVTEALQCFHGELLDLVGGVTCLEVGAELRTLNGLCQDDGGLALGLHSFLVGCVELLVVVATQAQVEDLLVGQVCNQFLGFGVLAEEVLADVATVFATEGLVVTVEGLVHQLDELAALVLLEQLVVVGAPQDLDDVPACAAEECLELLNDLAVTANGAVQTLQVAVDDEGQVVQVLVCSQLQCTTRLGLVHFAVAQECPDVLLGGVLDLVVVQVLVEGCLVDCVQGAQTHGNGRELPELGHATGVRVRRNTVCALGLLLAEAVHLLFGQDAFNECAGVDTGGGVTLEEDLVTATGVVTAAEEVVLAHFVEVSNTCEGGDVATNADALLLGTLNHDCCVPTNPCAVLALEFLITGVLGLLVDGDGVDVVGLDQSRDLNTLCASLLEQCAKDVLCTLGAVSLDKVLEGLGPLLGLFYVDVLEAIEKGAQGVLVRYVSQTNPTSLLCGCEIARRALLRCRTIFVFKRYRSVRPTSLLISTILDLKVPLLVSNGGFCDVGFAL</sequence>
<dbReference type="EMBL" id="AP011540">
    <property type="protein sequence ID" value="BAI64623.1"/>
    <property type="molecule type" value="Genomic_DNA"/>
</dbReference>
<dbReference type="eggNOG" id="ENOG502ZB5R">
    <property type="taxonomic scope" value="Bacteria"/>
</dbReference>
<dbReference type="GO" id="GO:0016787">
    <property type="term" value="F:hydrolase activity"/>
    <property type="evidence" value="ECO:0007669"/>
    <property type="project" value="UniProtKB-KW"/>
</dbReference>
<protein>
    <submittedName>
        <fullName evidence="1">Arginase/agmatinase/formimionoglutamate hydrolase, arginase family</fullName>
    </submittedName>
</protein>
<organism evidence="1 2">
    <name type="scientific">Rothia mucilaginosa (strain DY-18)</name>
    <name type="common">Stomatococcus mucilaginosus</name>
    <dbReference type="NCBI Taxonomy" id="680646"/>
    <lineage>
        <taxon>Bacteria</taxon>
        <taxon>Bacillati</taxon>
        <taxon>Actinomycetota</taxon>
        <taxon>Actinomycetes</taxon>
        <taxon>Micrococcales</taxon>
        <taxon>Micrococcaceae</taxon>
        <taxon>Rothia</taxon>
    </lineage>
</organism>
<reference evidence="1 2" key="2">
    <citation type="journal article" date="2010" name="J Osaka Dent Univ">
        <title>Isolation and identification of Rothia mucilaginosa from persistent apical periodontitis lesions.</title>
        <authorList>
            <person name="Yamane K."/>
            <person name="Yoshida M."/>
            <person name="Fujihira T."/>
            <person name="Baba T."/>
            <person name="Tsuji N."/>
            <person name="Hayashi H."/>
            <person name="Sugimori C."/>
            <person name="Yamanaka T."/>
            <person name="Mashimo C."/>
            <person name="Nambu T."/>
            <person name="Kawai H."/>
            <person name="Fukushima H."/>
        </authorList>
    </citation>
    <scope>NUCLEOTIDE SEQUENCE [LARGE SCALE GENOMIC DNA]</scope>
    <source>
        <strain evidence="1 2">DY-18</strain>
    </source>
</reference>
<dbReference type="KEGG" id="rmu:RMDY18_07910"/>
<accession>D2NSJ7</accession>
<reference evidence="2" key="1">
    <citation type="submission" date="2009-07" db="EMBL/GenBank/DDBJ databases">
        <title>Complete genome sequence of Rothia mucilaginosa DJ.</title>
        <authorList>
            <person name="Yamane K."/>
            <person name="Nambu T."/>
            <person name="Mashimo C."/>
            <person name="Sugimori C."/>
            <person name="Yamanaka T."/>
            <person name="Leung K."/>
            <person name="Fukushima H."/>
        </authorList>
    </citation>
    <scope>NUCLEOTIDE SEQUENCE [LARGE SCALE GENOMIC DNA]</scope>
    <source>
        <strain evidence="2">DY-18</strain>
    </source>
</reference>
<gene>
    <name evidence="1" type="ordered locus">RMDY18_07910</name>
</gene>
<keyword evidence="1" id="KW-0378">Hydrolase</keyword>
<evidence type="ECO:0000313" key="2">
    <source>
        <dbReference type="Proteomes" id="UP000001883"/>
    </source>
</evidence>
<dbReference type="AlphaFoldDB" id="D2NSJ7"/>
<name>D2NSJ7_ROTMD</name>
<proteinExistence type="predicted"/>
<dbReference type="HOGENOM" id="CLU_013275_0_0_11"/>